<dbReference type="EMBL" id="JBHSBV010000001">
    <property type="protein sequence ID" value="MFC4200142.1"/>
    <property type="molecule type" value="Genomic_DNA"/>
</dbReference>
<proteinExistence type="inferred from homology"/>
<dbReference type="RefSeq" id="WP_217965252.1">
    <property type="nucleotide sequence ID" value="NZ_JAHTBN010000005.1"/>
</dbReference>
<dbReference type="Pfam" id="PF03466">
    <property type="entry name" value="LysR_substrate"/>
    <property type="match status" value="1"/>
</dbReference>
<dbReference type="PANTHER" id="PTHR30126:SF94">
    <property type="entry name" value="LYSR FAMILY TRANSCRIPTIONAL REGULATOR"/>
    <property type="match status" value="1"/>
</dbReference>
<keyword evidence="3" id="KW-0238">DNA-binding</keyword>
<name>A0ABV8NXD0_9BURK</name>
<dbReference type="InterPro" id="IPR005119">
    <property type="entry name" value="LysR_subst-bd"/>
</dbReference>
<comment type="caution">
    <text evidence="6">The sequence shown here is derived from an EMBL/GenBank/DDBJ whole genome shotgun (WGS) entry which is preliminary data.</text>
</comment>
<keyword evidence="2" id="KW-0805">Transcription regulation</keyword>
<evidence type="ECO:0000256" key="1">
    <source>
        <dbReference type="ARBA" id="ARBA00009437"/>
    </source>
</evidence>
<evidence type="ECO:0000313" key="7">
    <source>
        <dbReference type="Proteomes" id="UP001595848"/>
    </source>
</evidence>
<dbReference type="Pfam" id="PF00126">
    <property type="entry name" value="HTH_1"/>
    <property type="match status" value="1"/>
</dbReference>
<dbReference type="PROSITE" id="PS50931">
    <property type="entry name" value="HTH_LYSR"/>
    <property type="match status" value="1"/>
</dbReference>
<dbReference type="PANTHER" id="PTHR30126">
    <property type="entry name" value="HTH-TYPE TRANSCRIPTIONAL REGULATOR"/>
    <property type="match status" value="1"/>
</dbReference>
<organism evidence="6 7">
    <name type="scientific">Candidimonas humi</name>
    <dbReference type="NCBI Taxonomy" id="683355"/>
    <lineage>
        <taxon>Bacteria</taxon>
        <taxon>Pseudomonadati</taxon>
        <taxon>Pseudomonadota</taxon>
        <taxon>Betaproteobacteria</taxon>
        <taxon>Burkholderiales</taxon>
        <taxon>Alcaligenaceae</taxon>
        <taxon>Candidimonas</taxon>
    </lineage>
</organism>
<evidence type="ECO:0000256" key="2">
    <source>
        <dbReference type="ARBA" id="ARBA00023015"/>
    </source>
</evidence>
<dbReference type="Proteomes" id="UP001595848">
    <property type="component" value="Unassembled WGS sequence"/>
</dbReference>
<evidence type="ECO:0000256" key="4">
    <source>
        <dbReference type="ARBA" id="ARBA00023163"/>
    </source>
</evidence>
<comment type="similarity">
    <text evidence="1">Belongs to the LysR transcriptional regulatory family.</text>
</comment>
<evidence type="ECO:0000259" key="5">
    <source>
        <dbReference type="PROSITE" id="PS50931"/>
    </source>
</evidence>
<accession>A0ABV8NXD0</accession>
<keyword evidence="7" id="KW-1185">Reference proteome</keyword>
<dbReference type="InterPro" id="IPR000847">
    <property type="entry name" value="LysR_HTH_N"/>
</dbReference>
<keyword evidence="4" id="KW-0804">Transcription</keyword>
<reference evidence="7" key="1">
    <citation type="journal article" date="2019" name="Int. J. Syst. Evol. Microbiol.">
        <title>The Global Catalogue of Microorganisms (GCM) 10K type strain sequencing project: providing services to taxonomists for standard genome sequencing and annotation.</title>
        <authorList>
            <consortium name="The Broad Institute Genomics Platform"/>
            <consortium name="The Broad Institute Genome Sequencing Center for Infectious Disease"/>
            <person name="Wu L."/>
            <person name="Ma J."/>
        </authorList>
    </citation>
    <scope>NUCLEOTIDE SEQUENCE [LARGE SCALE GENOMIC DNA]</scope>
    <source>
        <strain evidence="7">LMG 24813</strain>
    </source>
</reference>
<evidence type="ECO:0000313" key="6">
    <source>
        <dbReference type="EMBL" id="MFC4200142.1"/>
    </source>
</evidence>
<gene>
    <name evidence="6" type="ORF">ACFOY1_04165</name>
</gene>
<evidence type="ECO:0000256" key="3">
    <source>
        <dbReference type="ARBA" id="ARBA00023125"/>
    </source>
</evidence>
<feature type="domain" description="HTH lysR-type" evidence="5">
    <location>
        <begin position="4"/>
        <end position="61"/>
    </location>
</feature>
<sequence>MIGISLKQLEAFVEIAAAGSVRAAAQQLFLTQPAVSMALAELERHIGAPLFDRERGRLRLSARGKELLPMAREVIERVHEMLRPPGSGPAALAGELRVGASNTVGNYLVGELLGPYMAAHPAVSLTVSVENTDTIVAGLLEHRLDVGCVEGPVHHPQLDVLPWREDDMVVCAARDDPLSSQPRLAPRHFKGARWILREPGSAMRALAEQAMNSLPPGRIVLELGQVEAIKQAVIAGMGIACLPSEATTDAVAMGRLKILETPFLDLRRRLSLLLHKARYRGMLIEAFAASLGMGTLRPDDNTPAGMARDTDK</sequence>
<protein>
    <submittedName>
        <fullName evidence="6">LysR substrate-binding domain-containing protein</fullName>
    </submittedName>
</protein>